<reference evidence="2" key="1">
    <citation type="submission" date="2020-11" db="EMBL/GenBank/DDBJ databases">
        <authorList>
            <person name="Tran Van P."/>
        </authorList>
    </citation>
    <scope>NUCLEOTIDE SEQUENCE</scope>
</reference>
<dbReference type="EMBL" id="OE187390">
    <property type="protein sequence ID" value="CAD7578344.1"/>
    <property type="molecule type" value="Genomic_DNA"/>
</dbReference>
<protein>
    <submittedName>
        <fullName evidence="2">(California timema) hypothetical protein</fullName>
    </submittedName>
</protein>
<sequence length="183" mass="20187">MSYTLSALPKKFGGGESSISNQCAYAFDNACALQPEASRQLRWLLNCSVEEGHPPSKEEDTKVSNKPKVPEKTRAPTDEPKVPEKTRAPTEQAKQPPPVSNLAPPDPVGSTEPARVPSEPSLGQLGVESLVVPEFKSPKEKECWELYRRMCDKGVTVSYDTVLRGMLTPTEYRLRRNALLSTC</sequence>
<feature type="compositionally biased region" description="Basic and acidic residues" evidence="1">
    <location>
        <begin position="50"/>
        <end position="88"/>
    </location>
</feature>
<gene>
    <name evidence="2" type="ORF">TCMB3V08_LOCUS10885</name>
</gene>
<evidence type="ECO:0000256" key="1">
    <source>
        <dbReference type="SAM" id="MobiDB-lite"/>
    </source>
</evidence>
<accession>A0A7R9JGW5</accession>
<feature type="region of interest" description="Disordered" evidence="1">
    <location>
        <begin position="50"/>
        <end position="122"/>
    </location>
</feature>
<feature type="compositionally biased region" description="Pro residues" evidence="1">
    <location>
        <begin position="95"/>
        <end position="107"/>
    </location>
</feature>
<organism evidence="2">
    <name type="scientific">Timema californicum</name>
    <name type="common">California timema</name>
    <name type="synonym">Walking stick</name>
    <dbReference type="NCBI Taxonomy" id="61474"/>
    <lineage>
        <taxon>Eukaryota</taxon>
        <taxon>Metazoa</taxon>
        <taxon>Ecdysozoa</taxon>
        <taxon>Arthropoda</taxon>
        <taxon>Hexapoda</taxon>
        <taxon>Insecta</taxon>
        <taxon>Pterygota</taxon>
        <taxon>Neoptera</taxon>
        <taxon>Polyneoptera</taxon>
        <taxon>Phasmatodea</taxon>
        <taxon>Timematodea</taxon>
        <taxon>Timematoidea</taxon>
        <taxon>Timematidae</taxon>
        <taxon>Timema</taxon>
    </lineage>
</organism>
<name>A0A7R9JGW5_TIMCA</name>
<dbReference type="AlphaFoldDB" id="A0A7R9JGW5"/>
<evidence type="ECO:0000313" key="2">
    <source>
        <dbReference type="EMBL" id="CAD7578344.1"/>
    </source>
</evidence>
<proteinExistence type="predicted"/>